<dbReference type="EMBL" id="CACVBM020001113">
    <property type="protein sequence ID" value="CAA7031895.1"/>
    <property type="molecule type" value="Genomic_DNA"/>
</dbReference>
<sequence>MVFGGSEELTEQLGFSPPLNQAASRRHRPCTLGEAADVGSAEVGKEGSLEKQKECPEAGVHMDGTEQLNAEPQLDSADLVDRQLCTGDVEREKVNDGLPTVDDQTSLSVRTSPTVENTGGSAAARPEEPAEHALVGDKVLGRNEEVEETGFGDCQLHAIIDNIISDGRTPQLRGQTLDSMTTTVALPVKVQTSQVGSTRNMTNSFGVPSMYNVWPMQSASLMVSSRNDGDGCREKVSHASLFREPPKVFGRDLSKDVVSSRDDCVDVMDVEAGTGTEVMAEGDSSCDRCGQPHVDDDMVDADMPEEAVHVPSVAMDVSGTVAVSTGPAAVEETAKAQAGEEDVDYISVGDSSPPPQRAAHRPSEMETELANAIREAPVVEQGCLFPETDPQVFDLFKKTLSADRDLLHILQDKYDLDNTFFFDLSESQKWISTKHMEVLMSYLGAKHSEVLAKEQSSFASPWLISHLQGKYRKFKAAINKEKVRWDEDLKKFVMVPGQTWLEEVHTIYAPMIWEDRHWVGLAIHLGTRFVEVLDPFPSLYADRKVKNFMGPVVDMLPHILSNMCPSATQRKKPFTYARVPDIYENTRAGDCGPVAVKFLEMHAYNDPAPQLAGITDVMVDEFRKSYAVELYRELVVPLYFPPSSQ</sequence>
<dbReference type="OrthoDB" id="1114153at2759"/>
<keyword evidence="3" id="KW-0378">Hydrolase</keyword>
<evidence type="ECO:0000259" key="5">
    <source>
        <dbReference type="PROSITE" id="PS50600"/>
    </source>
</evidence>
<dbReference type="PROSITE" id="PS50600">
    <property type="entry name" value="ULP_PROTEASE"/>
    <property type="match status" value="1"/>
</dbReference>
<evidence type="ECO:0000313" key="7">
    <source>
        <dbReference type="Proteomes" id="UP000467841"/>
    </source>
</evidence>
<proteinExistence type="inferred from homology"/>
<dbReference type="SUPFAM" id="SSF54001">
    <property type="entry name" value="Cysteine proteinases"/>
    <property type="match status" value="1"/>
</dbReference>
<name>A0A6D2IS21_9BRAS</name>
<dbReference type="GO" id="GO:0006508">
    <property type="term" value="P:proteolysis"/>
    <property type="evidence" value="ECO:0007669"/>
    <property type="project" value="UniProtKB-KW"/>
</dbReference>
<accession>A0A6D2IS21</accession>
<dbReference type="PANTHER" id="PTHR48449:SF1">
    <property type="entry name" value="DUF1985 DOMAIN-CONTAINING PROTEIN"/>
    <property type="match status" value="1"/>
</dbReference>
<keyword evidence="7" id="KW-1185">Reference proteome</keyword>
<evidence type="ECO:0000256" key="3">
    <source>
        <dbReference type="ARBA" id="ARBA00022801"/>
    </source>
</evidence>
<organism evidence="6 7">
    <name type="scientific">Microthlaspi erraticum</name>
    <dbReference type="NCBI Taxonomy" id="1685480"/>
    <lineage>
        <taxon>Eukaryota</taxon>
        <taxon>Viridiplantae</taxon>
        <taxon>Streptophyta</taxon>
        <taxon>Embryophyta</taxon>
        <taxon>Tracheophyta</taxon>
        <taxon>Spermatophyta</taxon>
        <taxon>Magnoliopsida</taxon>
        <taxon>eudicotyledons</taxon>
        <taxon>Gunneridae</taxon>
        <taxon>Pentapetalae</taxon>
        <taxon>rosids</taxon>
        <taxon>malvids</taxon>
        <taxon>Brassicales</taxon>
        <taxon>Brassicaceae</taxon>
        <taxon>Coluteocarpeae</taxon>
        <taxon>Microthlaspi</taxon>
    </lineage>
</organism>
<feature type="region of interest" description="Disordered" evidence="4">
    <location>
        <begin position="335"/>
        <end position="361"/>
    </location>
</feature>
<feature type="region of interest" description="Disordered" evidence="4">
    <location>
        <begin position="94"/>
        <end position="128"/>
    </location>
</feature>
<gene>
    <name evidence="6" type="ORF">MERR_LOCUS19130</name>
</gene>
<dbReference type="Pfam" id="PF02902">
    <property type="entry name" value="Peptidase_C48"/>
    <property type="match status" value="1"/>
</dbReference>
<feature type="compositionally biased region" description="Polar residues" evidence="4">
    <location>
        <begin position="102"/>
        <end position="120"/>
    </location>
</feature>
<evidence type="ECO:0000256" key="4">
    <source>
        <dbReference type="SAM" id="MobiDB-lite"/>
    </source>
</evidence>
<feature type="domain" description="Ubiquitin-like protease family profile" evidence="5">
    <location>
        <begin position="414"/>
        <end position="602"/>
    </location>
</feature>
<dbReference type="Proteomes" id="UP000467841">
    <property type="component" value="Unassembled WGS sequence"/>
</dbReference>
<comment type="caution">
    <text evidence="6">The sequence shown here is derived from an EMBL/GenBank/DDBJ whole genome shotgun (WGS) entry which is preliminary data.</text>
</comment>
<protein>
    <recommendedName>
        <fullName evidence="5">Ubiquitin-like protease family profile domain-containing protein</fullName>
    </recommendedName>
</protein>
<reference evidence="6" key="1">
    <citation type="submission" date="2020-01" db="EMBL/GenBank/DDBJ databases">
        <authorList>
            <person name="Mishra B."/>
        </authorList>
    </citation>
    <scope>NUCLEOTIDE SEQUENCE [LARGE SCALE GENOMIC DNA]</scope>
</reference>
<evidence type="ECO:0000313" key="6">
    <source>
        <dbReference type="EMBL" id="CAA7031895.1"/>
    </source>
</evidence>
<evidence type="ECO:0000256" key="1">
    <source>
        <dbReference type="ARBA" id="ARBA00005234"/>
    </source>
</evidence>
<comment type="similarity">
    <text evidence="1">Belongs to the peptidase C48 family.</text>
</comment>
<dbReference type="GO" id="GO:0008234">
    <property type="term" value="F:cysteine-type peptidase activity"/>
    <property type="evidence" value="ECO:0007669"/>
    <property type="project" value="InterPro"/>
</dbReference>
<evidence type="ECO:0000256" key="2">
    <source>
        <dbReference type="ARBA" id="ARBA00022670"/>
    </source>
</evidence>
<dbReference type="AlphaFoldDB" id="A0A6D2IS21"/>
<keyword evidence="2" id="KW-0645">Protease</keyword>
<dbReference type="Gene3D" id="3.40.395.10">
    <property type="entry name" value="Adenoviral Proteinase, Chain A"/>
    <property type="match status" value="1"/>
</dbReference>
<dbReference type="InterPro" id="IPR003653">
    <property type="entry name" value="Peptidase_C48_C"/>
</dbReference>
<feature type="compositionally biased region" description="Basic and acidic residues" evidence="4">
    <location>
        <begin position="43"/>
        <end position="56"/>
    </location>
</feature>
<feature type="region of interest" description="Disordered" evidence="4">
    <location>
        <begin position="1"/>
        <end position="56"/>
    </location>
</feature>
<dbReference type="InterPro" id="IPR038765">
    <property type="entry name" value="Papain-like_cys_pep_sf"/>
</dbReference>
<dbReference type="PANTHER" id="PTHR48449">
    <property type="entry name" value="DUF1985 DOMAIN-CONTAINING PROTEIN"/>
    <property type="match status" value="1"/>
</dbReference>